<dbReference type="InterPro" id="IPR003442">
    <property type="entry name" value="T6A_TsaE"/>
</dbReference>
<proteinExistence type="predicted"/>
<gene>
    <name evidence="8" type="primary">tsaE</name>
    <name evidence="8" type="ORF">KP005_12990</name>
</gene>
<keyword evidence="2" id="KW-0963">Cytoplasm</keyword>
<comment type="subcellular location">
    <subcellularLocation>
        <location evidence="1">Cytoplasm</location>
    </subcellularLocation>
</comment>
<evidence type="ECO:0000256" key="1">
    <source>
        <dbReference type="ARBA" id="ARBA00004496"/>
    </source>
</evidence>
<dbReference type="Proteomes" id="UP000683493">
    <property type="component" value="Chromosome"/>
</dbReference>
<evidence type="ECO:0000256" key="4">
    <source>
        <dbReference type="ARBA" id="ARBA00022723"/>
    </source>
</evidence>
<keyword evidence="7" id="KW-0460">Magnesium</keyword>
<dbReference type="EMBL" id="CP076724">
    <property type="protein sequence ID" value="QWV96291.1"/>
    <property type="molecule type" value="Genomic_DNA"/>
</dbReference>
<name>A0ABX8JE55_9BACT</name>
<protein>
    <submittedName>
        <fullName evidence="8">tRNA (Adenosine(37)-N6)-threonylcarbamoyltransferase complex ATPase subunit type 1 TsaE</fullName>
    </submittedName>
</protein>
<keyword evidence="4" id="KW-0479">Metal-binding</keyword>
<evidence type="ECO:0000313" key="8">
    <source>
        <dbReference type="EMBL" id="QWV96291.1"/>
    </source>
</evidence>
<organism evidence="8 9">
    <name type="scientific">Geomonas diazotrophica</name>
    <dbReference type="NCBI Taxonomy" id="2843197"/>
    <lineage>
        <taxon>Bacteria</taxon>
        <taxon>Pseudomonadati</taxon>
        <taxon>Thermodesulfobacteriota</taxon>
        <taxon>Desulfuromonadia</taxon>
        <taxon>Geobacterales</taxon>
        <taxon>Geobacteraceae</taxon>
        <taxon>Geomonas</taxon>
    </lineage>
</organism>
<sequence length="157" mass="17011">MSCVLTKSQEETVQLGARLGRLLRPGDFVALVGELGAGKTQFAKGIALGLEVDPETPVTSPTYTILNIYEGRIPLYHFDLYRLEGAQDVEALGFEEYFSGDGACVVEWAERLEDELPADLLTVTLNHAGVDERSVCFEAAGPRARSLADALLAQRPA</sequence>
<evidence type="ECO:0000256" key="5">
    <source>
        <dbReference type="ARBA" id="ARBA00022741"/>
    </source>
</evidence>
<evidence type="ECO:0000256" key="6">
    <source>
        <dbReference type="ARBA" id="ARBA00022840"/>
    </source>
</evidence>
<keyword evidence="5" id="KW-0547">Nucleotide-binding</keyword>
<evidence type="ECO:0000313" key="9">
    <source>
        <dbReference type="Proteomes" id="UP000683493"/>
    </source>
</evidence>
<dbReference type="Pfam" id="PF02367">
    <property type="entry name" value="TsaE"/>
    <property type="match status" value="1"/>
</dbReference>
<dbReference type="PANTHER" id="PTHR33540:SF2">
    <property type="entry name" value="TRNA THREONYLCARBAMOYLADENOSINE BIOSYNTHESIS PROTEIN TSAE"/>
    <property type="match status" value="1"/>
</dbReference>
<reference evidence="8 9" key="1">
    <citation type="submission" date="2021-06" db="EMBL/GenBank/DDBJ databases">
        <title>Gemonas diversity in paddy soil.</title>
        <authorList>
            <person name="Liu G."/>
        </authorList>
    </citation>
    <scope>NUCLEOTIDE SEQUENCE [LARGE SCALE GENOMIC DNA]</scope>
    <source>
        <strain evidence="8 9">RG29</strain>
    </source>
</reference>
<evidence type="ECO:0000256" key="2">
    <source>
        <dbReference type="ARBA" id="ARBA00022490"/>
    </source>
</evidence>
<dbReference type="NCBIfam" id="TIGR00150">
    <property type="entry name" value="T6A_YjeE"/>
    <property type="match status" value="1"/>
</dbReference>
<keyword evidence="6" id="KW-0067">ATP-binding</keyword>
<dbReference type="PANTHER" id="PTHR33540">
    <property type="entry name" value="TRNA THREONYLCARBAMOYLADENOSINE BIOSYNTHESIS PROTEIN TSAE"/>
    <property type="match status" value="1"/>
</dbReference>
<accession>A0ABX8JE55</accession>
<evidence type="ECO:0000256" key="7">
    <source>
        <dbReference type="ARBA" id="ARBA00022842"/>
    </source>
</evidence>
<keyword evidence="3" id="KW-0819">tRNA processing</keyword>
<keyword evidence="9" id="KW-1185">Reference proteome</keyword>
<evidence type="ECO:0000256" key="3">
    <source>
        <dbReference type="ARBA" id="ARBA00022694"/>
    </source>
</evidence>